<dbReference type="GO" id="GO:0003677">
    <property type="term" value="F:DNA binding"/>
    <property type="evidence" value="ECO:0007669"/>
    <property type="project" value="UniProtKB-UniRule"/>
</dbReference>
<proteinExistence type="inferred from homology"/>
<feature type="region of interest" description="Disordered" evidence="6">
    <location>
        <begin position="1030"/>
        <end position="1051"/>
    </location>
</feature>
<keyword evidence="2" id="KW-0805">Transcription regulation</keyword>
<dbReference type="SMART" id="SM01043">
    <property type="entry name" value="BTAD"/>
    <property type="match status" value="1"/>
</dbReference>
<dbReference type="Pfam" id="PF03704">
    <property type="entry name" value="BTAD"/>
    <property type="match status" value="1"/>
</dbReference>
<organism evidence="8 9">
    <name type="scientific">Pseudonocardia endophytica</name>
    <dbReference type="NCBI Taxonomy" id="401976"/>
    <lineage>
        <taxon>Bacteria</taxon>
        <taxon>Bacillati</taxon>
        <taxon>Actinomycetota</taxon>
        <taxon>Actinomycetes</taxon>
        <taxon>Pseudonocardiales</taxon>
        <taxon>Pseudonocardiaceae</taxon>
        <taxon>Pseudonocardia</taxon>
    </lineage>
</organism>
<dbReference type="InterPro" id="IPR016032">
    <property type="entry name" value="Sig_transdc_resp-reg_C-effctor"/>
</dbReference>
<evidence type="ECO:0000256" key="2">
    <source>
        <dbReference type="ARBA" id="ARBA00023015"/>
    </source>
</evidence>
<feature type="region of interest" description="Disordered" evidence="6">
    <location>
        <begin position="258"/>
        <end position="282"/>
    </location>
</feature>
<dbReference type="GO" id="GO:0006355">
    <property type="term" value="P:regulation of DNA-templated transcription"/>
    <property type="evidence" value="ECO:0007669"/>
    <property type="project" value="InterPro"/>
</dbReference>
<accession>A0A4R1HMC6</accession>
<dbReference type="CDD" id="cd00383">
    <property type="entry name" value="trans_reg_C"/>
    <property type="match status" value="1"/>
</dbReference>
<dbReference type="OrthoDB" id="4329304at2"/>
<dbReference type="RefSeq" id="WP_132431023.1">
    <property type="nucleotide sequence ID" value="NZ_SMFZ01000002.1"/>
</dbReference>
<evidence type="ECO:0000313" key="8">
    <source>
        <dbReference type="EMBL" id="TCK22281.1"/>
    </source>
</evidence>
<dbReference type="PRINTS" id="PR00364">
    <property type="entry name" value="DISEASERSIST"/>
</dbReference>
<dbReference type="Gene3D" id="1.25.40.10">
    <property type="entry name" value="Tetratricopeptide repeat domain"/>
    <property type="match status" value="3"/>
</dbReference>
<keyword evidence="4" id="KW-0804">Transcription</keyword>
<dbReference type="InterPro" id="IPR011990">
    <property type="entry name" value="TPR-like_helical_dom_sf"/>
</dbReference>
<reference evidence="8 9" key="1">
    <citation type="submission" date="2019-03" db="EMBL/GenBank/DDBJ databases">
        <title>Sequencing the genomes of 1000 actinobacteria strains.</title>
        <authorList>
            <person name="Klenk H.-P."/>
        </authorList>
    </citation>
    <scope>NUCLEOTIDE SEQUENCE [LARGE SCALE GENOMIC DNA]</scope>
    <source>
        <strain evidence="8 9">DSM 44969</strain>
    </source>
</reference>
<dbReference type="InterPro" id="IPR001867">
    <property type="entry name" value="OmpR/PhoB-type_DNA-bd"/>
</dbReference>
<dbReference type="CDD" id="cd15831">
    <property type="entry name" value="BTAD"/>
    <property type="match status" value="1"/>
</dbReference>
<evidence type="ECO:0000256" key="6">
    <source>
        <dbReference type="SAM" id="MobiDB-lite"/>
    </source>
</evidence>
<sequence>MSGGITPLLLGGRMQLSVLGSLELRIQGERVRIGGRRECVVLAALAQRPNRVVPVETLVDAVWGEEPPTTARAQIQSSVHRLRKHLGGTGQAIETQPSGYRLHIADGVLDSERFAGLVGDVGPLTEAGDIEGAVAVLDEALALWTGPAFHGVDSDLVRQGAVALQDDRLAAVEERVRLLLELGRHESVVGELRTLCAENPLRERLRGLLMLALYRSGRQVESLEVYREARRTLLTEAGVEPGTELQELEHAILNRHAELDPPTTPQAGPADGGPARPGSPRQLPMCAADFVGRQDRVAEILEVLDAAEHDDASRFAVPVIAISGAGGVGKSALALRVAHEIADRYPDGHLYADLHGDPRMENTHAQLARFLHALGYGESTIPEDPQERAATFRTRLAGQRQLLVLDNASTEDQVMPLLPGNPLCAVIVTSRMRLCGLPGAHWIDLDLFDDATSTEMLAEIVVDGRTVDEPGPTADLVRYCGRLPLALRIAGTRLASRPHWKVAELTRRLADEARRLDEFSYRGMDLRPSMALTYGTLPEQAKRLFRLLAVPEVPEFSVWTAASLLDTGVDEAEHLLETLVDARMVEYRQHEGSQIRYGFHELVRFYARELSEQVESDGERRAALHRMLGAWMTIAQQAHRHEYGGDHLVLHGTAPRWTVPPHLVSEELSAMPAGRLETEPETITAVIRQAAALEMDELCWDLVLTSVNLFAVRGLLDEWLETVDMTHRLCERTDNRTGRAAMLYAMGTLRAMQQKGLGDAPRYYSGALDLFRADGNEHGQALVLTGWAAVDRIRGDVPAMLERYGDALVRMRQVGDPAGEARVLSGLAAHHVGERDHETAETLLTDALRLSREAGHLRGEIDVITGFVTLYLATGRISAARTAIHRVLREVRAVGDRIGEARALYGLAAVRHKEGRLDSAETTAAGALVMAEEAGDPLVVGETRHLLGEIGMIRGEESAAEGHLVAATALFRDLEGHLLQARSLALLAEVRDSLGEIDQAAEAAARANALLSDIDSREAVDLRASLPEAYREDGALPAQSDPAVPDAGTPA</sequence>
<feature type="compositionally biased region" description="Low complexity" evidence="6">
    <location>
        <begin position="265"/>
        <end position="281"/>
    </location>
</feature>
<keyword evidence="3 5" id="KW-0238">DNA-binding</keyword>
<dbReference type="GO" id="GO:0000160">
    <property type="term" value="P:phosphorelay signal transduction system"/>
    <property type="evidence" value="ECO:0007669"/>
    <property type="project" value="InterPro"/>
</dbReference>
<dbReference type="Proteomes" id="UP000295560">
    <property type="component" value="Unassembled WGS sequence"/>
</dbReference>
<dbReference type="InterPro" id="IPR051677">
    <property type="entry name" value="AfsR-DnrI-RedD_regulator"/>
</dbReference>
<evidence type="ECO:0000313" key="9">
    <source>
        <dbReference type="Proteomes" id="UP000295560"/>
    </source>
</evidence>
<feature type="domain" description="OmpR/PhoB-type" evidence="7">
    <location>
        <begin position="5"/>
        <end position="104"/>
    </location>
</feature>
<keyword evidence="9" id="KW-1185">Reference proteome</keyword>
<dbReference type="SUPFAM" id="SSF48452">
    <property type="entry name" value="TPR-like"/>
    <property type="match status" value="3"/>
</dbReference>
<dbReference type="SMART" id="SM00862">
    <property type="entry name" value="Trans_reg_C"/>
    <property type="match status" value="1"/>
</dbReference>
<dbReference type="InterPro" id="IPR027417">
    <property type="entry name" value="P-loop_NTPase"/>
</dbReference>
<dbReference type="Pfam" id="PF00486">
    <property type="entry name" value="Trans_reg_C"/>
    <property type="match status" value="1"/>
</dbReference>
<comment type="similarity">
    <text evidence="1">Belongs to the AfsR/DnrI/RedD regulatory family.</text>
</comment>
<dbReference type="InterPro" id="IPR005158">
    <property type="entry name" value="BTAD"/>
</dbReference>
<protein>
    <submittedName>
        <fullName evidence="8">DNA-binding SARP family transcriptional activator</fullName>
    </submittedName>
</protein>
<dbReference type="PANTHER" id="PTHR35807">
    <property type="entry name" value="TRANSCRIPTIONAL REGULATOR REDD-RELATED"/>
    <property type="match status" value="1"/>
</dbReference>
<feature type="DNA-binding region" description="OmpR/PhoB-type" evidence="5">
    <location>
        <begin position="5"/>
        <end position="104"/>
    </location>
</feature>
<dbReference type="Gene3D" id="1.10.10.10">
    <property type="entry name" value="Winged helix-like DNA-binding domain superfamily/Winged helix DNA-binding domain"/>
    <property type="match status" value="1"/>
</dbReference>
<dbReference type="AlphaFoldDB" id="A0A4R1HMC6"/>
<dbReference type="SUPFAM" id="SSF46894">
    <property type="entry name" value="C-terminal effector domain of the bipartite response regulators"/>
    <property type="match status" value="1"/>
</dbReference>
<dbReference type="Gene3D" id="3.40.50.300">
    <property type="entry name" value="P-loop containing nucleotide triphosphate hydrolases"/>
    <property type="match status" value="1"/>
</dbReference>
<dbReference type="GO" id="GO:0043531">
    <property type="term" value="F:ADP binding"/>
    <property type="evidence" value="ECO:0007669"/>
    <property type="project" value="InterPro"/>
</dbReference>
<dbReference type="EMBL" id="SMFZ01000002">
    <property type="protein sequence ID" value="TCK22281.1"/>
    <property type="molecule type" value="Genomic_DNA"/>
</dbReference>
<name>A0A4R1HMC6_PSEEN</name>
<dbReference type="InterPro" id="IPR036388">
    <property type="entry name" value="WH-like_DNA-bd_sf"/>
</dbReference>
<dbReference type="PROSITE" id="PS51755">
    <property type="entry name" value="OMPR_PHOB"/>
    <property type="match status" value="1"/>
</dbReference>
<evidence type="ECO:0000256" key="1">
    <source>
        <dbReference type="ARBA" id="ARBA00005820"/>
    </source>
</evidence>
<comment type="caution">
    <text evidence="8">The sequence shown here is derived from an EMBL/GenBank/DDBJ whole genome shotgun (WGS) entry which is preliminary data.</text>
</comment>
<dbReference type="SUPFAM" id="SSF52540">
    <property type="entry name" value="P-loop containing nucleoside triphosphate hydrolases"/>
    <property type="match status" value="1"/>
</dbReference>
<dbReference type="InterPro" id="IPR002182">
    <property type="entry name" value="NB-ARC"/>
</dbReference>
<evidence type="ECO:0000256" key="3">
    <source>
        <dbReference type="ARBA" id="ARBA00023125"/>
    </source>
</evidence>
<gene>
    <name evidence="8" type="ORF">EV378_6282</name>
</gene>
<evidence type="ECO:0000256" key="4">
    <source>
        <dbReference type="ARBA" id="ARBA00023163"/>
    </source>
</evidence>
<evidence type="ECO:0000259" key="7">
    <source>
        <dbReference type="PROSITE" id="PS51755"/>
    </source>
</evidence>
<evidence type="ECO:0000256" key="5">
    <source>
        <dbReference type="PROSITE-ProRule" id="PRU01091"/>
    </source>
</evidence>
<dbReference type="Pfam" id="PF00931">
    <property type="entry name" value="NB-ARC"/>
    <property type="match status" value="1"/>
</dbReference>
<dbReference type="PANTHER" id="PTHR35807:SF1">
    <property type="entry name" value="TRANSCRIPTIONAL REGULATOR REDD"/>
    <property type="match status" value="1"/>
</dbReference>